<name>A0A2S7T461_9FLAO</name>
<feature type="chain" id="PRO_5015547804" description="peptidylprolyl isomerase" evidence="4">
    <location>
        <begin position="29"/>
        <end position="211"/>
    </location>
</feature>
<evidence type="ECO:0000259" key="5">
    <source>
        <dbReference type="PROSITE" id="PS50072"/>
    </source>
</evidence>
<dbReference type="AlphaFoldDB" id="A0A2S7T461"/>
<sequence length="211" mass="23880">MKNTTLCTIALFALVLVASCGPTKPAQWAKKTAPERFVAEFETTKGTFEIEARREWSPAAVDRLYVLIKSGYYEDIAFFRVIPNFVAQFGISNDSTLYATWNRIPVPDEEVIQGNDRGTIAFARDTAQTRTSQLYINLKDNNRLDTISFNKVKGFPVIAKVTQGMDVVDALYKGYGADIQDKQDSIAQFGNEYLRKGWPKLDYIKQARIKE</sequence>
<keyword evidence="7" id="KW-1185">Reference proteome</keyword>
<dbReference type="EC" id="5.2.1.8" evidence="1"/>
<dbReference type="SUPFAM" id="SSF50891">
    <property type="entry name" value="Cyclophilin-like"/>
    <property type="match status" value="1"/>
</dbReference>
<keyword evidence="2" id="KW-0697">Rotamase</keyword>
<reference evidence="7" key="1">
    <citation type="submission" date="2016-11" db="EMBL/GenBank/DDBJ databases">
        <title>Trade-off between light-utilization and light-protection in marine flavobacteria.</title>
        <authorList>
            <person name="Kumagai Y."/>
            <person name="Yoshizawa S."/>
            <person name="Kogure K."/>
        </authorList>
    </citation>
    <scope>NUCLEOTIDE SEQUENCE [LARGE SCALE GENOMIC DNA]</scope>
    <source>
        <strain evidence="7">SG-18</strain>
    </source>
</reference>
<dbReference type="OrthoDB" id="9807797at2"/>
<dbReference type="GO" id="GO:0003755">
    <property type="term" value="F:peptidyl-prolyl cis-trans isomerase activity"/>
    <property type="evidence" value="ECO:0007669"/>
    <property type="project" value="UniProtKB-KW"/>
</dbReference>
<evidence type="ECO:0000313" key="7">
    <source>
        <dbReference type="Proteomes" id="UP000239366"/>
    </source>
</evidence>
<dbReference type="Gene3D" id="2.40.100.10">
    <property type="entry name" value="Cyclophilin-like"/>
    <property type="match status" value="1"/>
</dbReference>
<dbReference type="InterPro" id="IPR044665">
    <property type="entry name" value="E_coli_cyclophilin_A-like"/>
</dbReference>
<dbReference type="Proteomes" id="UP000239366">
    <property type="component" value="Unassembled WGS sequence"/>
</dbReference>
<accession>A0A2S7T461</accession>
<dbReference type="InterPro" id="IPR002130">
    <property type="entry name" value="Cyclophilin-type_PPIase_dom"/>
</dbReference>
<gene>
    <name evidence="6" type="ORF">BST99_00105</name>
</gene>
<keyword evidence="3 6" id="KW-0413">Isomerase</keyword>
<dbReference type="Pfam" id="PF00160">
    <property type="entry name" value="Pro_isomerase"/>
    <property type="match status" value="1"/>
</dbReference>
<keyword evidence="4" id="KW-0732">Signal</keyword>
<dbReference type="PROSITE" id="PS51257">
    <property type="entry name" value="PROKAR_LIPOPROTEIN"/>
    <property type="match status" value="1"/>
</dbReference>
<dbReference type="PROSITE" id="PS50072">
    <property type="entry name" value="CSA_PPIASE_2"/>
    <property type="match status" value="1"/>
</dbReference>
<evidence type="ECO:0000256" key="2">
    <source>
        <dbReference type="ARBA" id="ARBA00023110"/>
    </source>
</evidence>
<evidence type="ECO:0000256" key="4">
    <source>
        <dbReference type="SAM" id="SignalP"/>
    </source>
</evidence>
<protein>
    <recommendedName>
        <fullName evidence="1">peptidylprolyl isomerase</fullName>
        <ecNumber evidence="1">5.2.1.8</ecNumber>
    </recommendedName>
</protein>
<organism evidence="6 7">
    <name type="scientific">Aureicoccus marinus</name>
    <dbReference type="NCBI Taxonomy" id="754435"/>
    <lineage>
        <taxon>Bacteria</taxon>
        <taxon>Pseudomonadati</taxon>
        <taxon>Bacteroidota</taxon>
        <taxon>Flavobacteriia</taxon>
        <taxon>Flavobacteriales</taxon>
        <taxon>Flavobacteriaceae</taxon>
        <taxon>Aureicoccus</taxon>
    </lineage>
</organism>
<dbReference type="RefSeq" id="WP_104999989.1">
    <property type="nucleotide sequence ID" value="NZ_MQVX01000001.1"/>
</dbReference>
<dbReference type="InterPro" id="IPR029000">
    <property type="entry name" value="Cyclophilin-like_dom_sf"/>
</dbReference>
<evidence type="ECO:0000313" key="6">
    <source>
        <dbReference type="EMBL" id="PQJ14361.1"/>
    </source>
</evidence>
<feature type="signal peptide" evidence="4">
    <location>
        <begin position="1"/>
        <end position="28"/>
    </location>
</feature>
<feature type="domain" description="PPIase cyclophilin-type" evidence="5">
    <location>
        <begin position="46"/>
        <end position="171"/>
    </location>
</feature>
<proteinExistence type="predicted"/>
<dbReference type="EMBL" id="MQVX01000001">
    <property type="protein sequence ID" value="PQJ14361.1"/>
    <property type="molecule type" value="Genomic_DNA"/>
</dbReference>
<dbReference type="PANTHER" id="PTHR43246">
    <property type="entry name" value="PEPTIDYL-PROLYL CIS-TRANS ISOMERASE CYP38, CHLOROPLASTIC"/>
    <property type="match status" value="1"/>
</dbReference>
<comment type="caution">
    <text evidence="6">The sequence shown here is derived from an EMBL/GenBank/DDBJ whole genome shotgun (WGS) entry which is preliminary data.</text>
</comment>
<evidence type="ECO:0000256" key="1">
    <source>
        <dbReference type="ARBA" id="ARBA00013194"/>
    </source>
</evidence>
<evidence type="ECO:0000256" key="3">
    <source>
        <dbReference type="ARBA" id="ARBA00023235"/>
    </source>
</evidence>